<name>A0A915IGX8_ROMCU</name>
<evidence type="ECO:0000313" key="2">
    <source>
        <dbReference type="WBParaSite" id="nRc.2.0.1.t13426-RA"/>
    </source>
</evidence>
<dbReference type="AlphaFoldDB" id="A0A915IGX8"/>
<keyword evidence="1" id="KW-1185">Reference proteome</keyword>
<protein>
    <submittedName>
        <fullName evidence="2">Uncharacterized protein</fullName>
    </submittedName>
</protein>
<reference evidence="2" key="1">
    <citation type="submission" date="2022-11" db="UniProtKB">
        <authorList>
            <consortium name="WormBaseParasite"/>
        </authorList>
    </citation>
    <scope>IDENTIFICATION</scope>
</reference>
<accession>A0A915IGX8</accession>
<organism evidence="1 2">
    <name type="scientific">Romanomermis culicivorax</name>
    <name type="common">Nematode worm</name>
    <dbReference type="NCBI Taxonomy" id="13658"/>
    <lineage>
        <taxon>Eukaryota</taxon>
        <taxon>Metazoa</taxon>
        <taxon>Ecdysozoa</taxon>
        <taxon>Nematoda</taxon>
        <taxon>Enoplea</taxon>
        <taxon>Dorylaimia</taxon>
        <taxon>Mermithida</taxon>
        <taxon>Mermithoidea</taxon>
        <taxon>Mermithidae</taxon>
        <taxon>Romanomermis</taxon>
    </lineage>
</organism>
<sequence>MMMGFPGGVKAVPLVDNIGFPRSDIKALSCSVYSLNEQCLVRCLQIQKLPSPFNVVRAVSSSVIINEGPGVKAAVFCPNSEICVVVGTFSSRGVVVTFKDAIVSKVMADVLGLGPPGPMAAIRTEYLVADVIVAGVGSIDVHRTIPGDNNVFGAYENLYEAVLKMNHGSTKIFPQRSNECMYYCYNIYVLTTNKHFSVYLRDLRCIGLGMKINFGVVIPSLYGFYARSDFHGHETNVPFGRRSRCLSGGNRQKCARHHVILEHEPGVTAASDRCAGCLCPVYIFNRIKHISEEG</sequence>
<dbReference type="Proteomes" id="UP000887565">
    <property type="component" value="Unplaced"/>
</dbReference>
<proteinExistence type="predicted"/>
<evidence type="ECO:0000313" key="1">
    <source>
        <dbReference type="Proteomes" id="UP000887565"/>
    </source>
</evidence>
<dbReference type="WBParaSite" id="nRc.2.0.1.t13426-RA">
    <property type="protein sequence ID" value="nRc.2.0.1.t13426-RA"/>
    <property type="gene ID" value="nRc.2.0.1.g13426"/>
</dbReference>